<proteinExistence type="predicted"/>
<comment type="caution">
    <text evidence="2">The sequence shown here is derived from an EMBL/GenBank/DDBJ whole genome shotgun (WGS) entry which is preliminary data.</text>
</comment>
<protein>
    <recommendedName>
        <fullName evidence="1">Folliculin/SMCR8 longin domain-containing protein</fullName>
    </recommendedName>
</protein>
<feature type="domain" description="Folliculin/SMCR8 longin" evidence="1">
    <location>
        <begin position="14"/>
        <end position="133"/>
    </location>
</feature>
<organism evidence="2 3">
    <name type="scientific">Trypanosoma conorhini</name>
    <dbReference type="NCBI Taxonomy" id="83891"/>
    <lineage>
        <taxon>Eukaryota</taxon>
        <taxon>Discoba</taxon>
        <taxon>Euglenozoa</taxon>
        <taxon>Kinetoplastea</taxon>
        <taxon>Metakinetoplastina</taxon>
        <taxon>Trypanosomatida</taxon>
        <taxon>Trypanosomatidae</taxon>
        <taxon>Trypanosoma</taxon>
    </lineage>
</organism>
<gene>
    <name evidence="2" type="ORF">Tco025E_09156</name>
</gene>
<dbReference type="AlphaFoldDB" id="A0A3R7KPH5"/>
<dbReference type="InterPro" id="IPR037520">
    <property type="entry name" value="Folliculin/SMCR8_longin"/>
</dbReference>
<dbReference type="EMBL" id="MKKU01001005">
    <property type="protein sequence ID" value="RNE98793.1"/>
    <property type="molecule type" value="Genomic_DNA"/>
</dbReference>
<dbReference type="Proteomes" id="UP000284403">
    <property type="component" value="Unassembled WGS sequence"/>
</dbReference>
<name>A0A3R7KPH5_9TRYP</name>
<dbReference type="Gene3D" id="3.40.50.12430">
    <property type="match status" value="1"/>
</dbReference>
<dbReference type="OrthoDB" id="5599713at2759"/>
<dbReference type="GO" id="GO:0005096">
    <property type="term" value="F:GTPase activator activity"/>
    <property type="evidence" value="ECO:0007669"/>
    <property type="project" value="InterPro"/>
</dbReference>
<dbReference type="PANTHER" id="PTHR31441:SF2">
    <property type="entry name" value="FOLLICULIN"/>
    <property type="match status" value="1"/>
</dbReference>
<dbReference type="RefSeq" id="XP_029223904.1">
    <property type="nucleotide sequence ID" value="XM_029375981.1"/>
</dbReference>
<dbReference type="GO" id="GO:1904263">
    <property type="term" value="P:positive regulation of TORC1 signaling"/>
    <property type="evidence" value="ECO:0007669"/>
    <property type="project" value="TreeGrafter"/>
</dbReference>
<dbReference type="InterPro" id="IPR021713">
    <property type="entry name" value="Folliculin"/>
</dbReference>
<reference evidence="2 3" key="1">
    <citation type="journal article" date="2018" name="BMC Genomics">
        <title>Genomic comparison of Trypanosoma conorhini and Trypanosoma rangeli to Trypanosoma cruzi strains of high and low virulence.</title>
        <authorList>
            <person name="Bradwell K.R."/>
            <person name="Koparde V.N."/>
            <person name="Matveyev A.V."/>
            <person name="Serrano M.G."/>
            <person name="Alves J.M."/>
            <person name="Parikh H."/>
            <person name="Huang B."/>
            <person name="Lee V."/>
            <person name="Espinosa-Alvarez O."/>
            <person name="Ortiz P.A."/>
            <person name="Costa-Martins A.G."/>
            <person name="Teixeira M.M."/>
            <person name="Buck G.A."/>
        </authorList>
    </citation>
    <scope>NUCLEOTIDE SEQUENCE [LARGE SCALE GENOMIC DNA]</scope>
    <source>
        <strain evidence="2 3">025E</strain>
    </source>
</reference>
<evidence type="ECO:0000313" key="2">
    <source>
        <dbReference type="EMBL" id="RNE98793.1"/>
    </source>
</evidence>
<sequence>MKAIVARVLASNESDEESVLMLDPLAGGIASMSFCLEDILARGEKRRFCIIVTHPQSDELVRQWPLVSVFLTMLLGEWSAATKRRLTLEYSTFPDLERSREEARKRPMRSLMRLISQNTESEETAFKRVHSFFERVVPVLFGVEPLRLTGSTLDPTSMTQMKQRLELEIPLVNIVELDLDSPPEKQGCLGIGNGRILALGETLTVKPLSVWILEFVQKKENGLREIETLLAALLSGIQILIYGDDSFLCANLALSLSQILPRPLRRVTVFAEEYLMPYENRIISFSESFCQSSHLDHGCKFDNEISVMDTVCVSVSSEGHIASVHEYDERVYAFAGARRYSPHKLAPTPNIVAQIVELFRSELASQLLSWNCRMLQLRIESMVNEYVIRGRVYTRLFRHHEIRCNKGVLGLGEVSGNGNSSFTGIGRTFRQFIGCSSLRRWYSTSSVFSSPEQKHVLRGDASSFLYSLEKGDLNAWVTTISDHNVLLFLGSSSDIM</sequence>
<dbReference type="Pfam" id="PF11704">
    <property type="entry name" value="Folliculin"/>
    <property type="match status" value="1"/>
</dbReference>
<accession>A0A3R7KPH5</accession>
<evidence type="ECO:0000313" key="3">
    <source>
        <dbReference type="Proteomes" id="UP000284403"/>
    </source>
</evidence>
<dbReference type="GeneID" id="40322767"/>
<keyword evidence="3" id="KW-1185">Reference proteome</keyword>
<dbReference type="GO" id="GO:0005829">
    <property type="term" value="C:cytosol"/>
    <property type="evidence" value="ECO:0007669"/>
    <property type="project" value="TreeGrafter"/>
</dbReference>
<dbReference type="PANTHER" id="PTHR31441">
    <property type="entry name" value="FOLLICULIN FAMILY MEMBER"/>
    <property type="match status" value="1"/>
</dbReference>
<evidence type="ECO:0000259" key="1">
    <source>
        <dbReference type="Pfam" id="PF11704"/>
    </source>
</evidence>